<protein>
    <submittedName>
        <fullName evidence="3">Uncharacterized protein</fullName>
    </submittedName>
</protein>
<sequence>MFVCCRCIFKFSITWWSQLIILINIWLLNPQEPSGSPTTKRPRGRPKGSTGKKSAKSLTLSTPPPPPSTQP</sequence>
<keyword evidence="4" id="KW-1185">Reference proteome</keyword>
<keyword evidence="2" id="KW-0472">Membrane</keyword>
<keyword evidence="2" id="KW-1133">Transmembrane helix</keyword>
<name>A0A667ZIP2_9TELE</name>
<evidence type="ECO:0000313" key="3">
    <source>
        <dbReference type="Ensembl" id="ENSMMDP00005035624.1"/>
    </source>
</evidence>
<feature type="compositionally biased region" description="Pro residues" evidence="1">
    <location>
        <begin position="62"/>
        <end position="71"/>
    </location>
</feature>
<dbReference type="AlphaFoldDB" id="A0A667ZIP2"/>
<feature type="transmembrane region" description="Helical" evidence="2">
    <location>
        <begin position="7"/>
        <end position="28"/>
    </location>
</feature>
<accession>A0A667ZIP2</accession>
<organism evidence="3 4">
    <name type="scientific">Myripristis murdjan</name>
    <name type="common">pinecone soldierfish</name>
    <dbReference type="NCBI Taxonomy" id="586833"/>
    <lineage>
        <taxon>Eukaryota</taxon>
        <taxon>Metazoa</taxon>
        <taxon>Chordata</taxon>
        <taxon>Craniata</taxon>
        <taxon>Vertebrata</taxon>
        <taxon>Euteleostomi</taxon>
        <taxon>Actinopterygii</taxon>
        <taxon>Neopterygii</taxon>
        <taxon>Teleostei</taxon>
        <taxon>Neoteleostei</taxon>
        <taxon>Acanthomorphata</taxon>
        <taxon>Holocentriformes</taxon>
        <taxon>Holocentridae</taxon>
        <taxon>Myripristis</taxon>
    </lineage>
</organism>
<dbReference type="InterPro" id="IPR000116">
    <property type="entry name" value="HMGA"/>
</dbReference>
<reference evidence="3" key="3">
    <citation type="submission" date="2025-09" db="UniProtKB">
        <authorList>
            <consortium name="Ensembl"/>
        </authorList>
    </citation>
    <scope>IDENTIFICATION</scope>
</reference>
<evidence type="ECO:0000256" key="2">
    <source>
        <dbReference type="SAM" id="Phobius"/>
    </source>
</evidence>
<dbReference type="GO" id="GO:0005634">
    <property type="term" value="C:nucleus"/>
    <property type="evidence" value="ECO:0007669"/>
    <property type="project" value="InterPro"/>
</dbReference>
<evidence type="ECO:0000313" key="4">
    <source>
        <dbReference type="Proteomes" id="UP000472263"/>
    </source>
</evidence>
<evidence type="ECO:0000256" key="1">
    <source>
        <dbReference type="SAM" id="MobiDB-lite"/>
    </source>
</evidence>
<proteinExistence type="predicted"/>
<reference evidence="3" key="2">
    <citation type="submission" date="2025-08" db="UniProtKB">
        <authorList>
            <consortium name="Ensembl"/>
        </authorList>
    </citation>
    <scope>IDENTIFICATION</scope>
</reference>
<dbReference type="GO" id="GO:0003677">
    <property type="term" value="F:DNA binding"/>
    <property type="evidence" value="ECO:0007669"/>
    <property type="project" value="InterPro"/>
</dbReference>
<reference evidence="3" key="1">
    <citation type="submission" date="2019-06" db="EMBL/GenBank/DDBJ databases">
        <authorList>
            <consortium name="Wellcome Sanger Institute Data Sharing"/>
        </authorList>
    </citation>
    <scope>NUCLEOTIDE SEQUENCE [LARGE SCALE GENOMIC DNA]</scope>
</reference>
<dbReference type="Ensembl" id="ENSMMDT00005036403.1">
    <property type="protein sequence ID" value="ENSMMDP00005035624.1"/>
    <property type="gene ID" value="ENSMMDG00005016728.1"/>
</dbReference>
<dbReference type="PRINTS" id="PR00930">
    <property type="entry name" value="HIGHMOBLTYIY"/>
</dbReference>
<dbReference type="GO" id="GO:0000785">
    <property type="term" value="C:chromatin"/>
    <property type="evidence" value="ECO:0007669"/>
    <property type="project" value="InterPro"/>
</dbReference>
<dbReference type="GO" id="GO:0006355">
    <property type="term" value="P:regulation of DNA-templated transcription"/>
    <property type="evidence" value="ECO:0007669"/>
    <property type="project" value="InterPro"/>
</dbReference>
<feature type="region of interest" description="Disordered" evidence="1">
    <location>
        <begin position="33"/>
        <end position="71"/>
    </location>
</feature>
<keyword evidence="2" id="KW-0812">Transmembrane</keyword>
<dbReference type="Proteomes" id="UP000472263">
    <property type="component" value="Chromosome 7"/>
</dbReference>
<dbReference type="InParanoid" id="A0A667ZIP2"/>